<sequence>MSDVIATTEGLVAGSRGKRTRAGTISWKGIPFAAPPIGPRRFLAPEPVTPWQGKRAARAYGYAEIQDKLYTAVGPGRFQPMSEDCLTLNVFSPDRISARPRPVMVFIHGGAYLLGTSATPLYDGSLLAKAGDVVVVTLQYRFGPFGLMDFSKYSHEGRRFDDNLGLRDMVAGLQWVQRNIAAFGGDPDNVTVFGESAGGSAVAALLATPAAEGLFHRAIAQSPANGLNIAKDAAEHFADEFVKMVDNHAYRAGSGGPSIPPDRARELLLNASSAELHRAGRKLTVYAARSGLGEFLPFGPTFGTDYLPQDPNQAALDGKTHKVPLIIGTNRDEANLFTKSGFFTETDGVDVDGIPFPEDDEVFVGIDDPAHRAALVKAYQTGPRGGDRVHMLGDSVFWGAAIPFIEGHASAGNPTYVYRYDFDTLVLRASGMRATHATELFAVFGAYRTAIGAGLALGDWRSTGKITRVMQGHWTTFARTGRPELQWTPYSAAHRDTLVFDVHSRMVNDPYPQRREAWMAAHGAADGQVSA</sequence>
<dbReference type="EC" id="3.1.1.-" evidence="4"/>
<dbReference type="InterPro" id="IPR050309">
    <property type="entry name" value="Type-B_Carboxylest/Lipase"/>
</dbReference>
<dbReference type="PROSITE" id="PS00122">
    <property type="entry name" value="CARBOXYLESTERASE_B_1"/>
    <property type="match status" value="1"/>
</dbReference>
<comment type="similarity">
    <text evidence="1 4">Belongs to the type-B carboxylesterase/lipase family.</text>
</comment>
<dbReference type="PANTHER" id="PTHR11559">
    <property type="entry name" value="CARBOXYLESTERASE"/>
    <property type="match status" value="1"/>
</dbReference>
<dbReference type="InterPro" id="IPR019819">
    <property type="entry name" value="Carboxylesterase_B_CS"/>
</dbReference>
<keyword evidence="7" id="KW-1185">Reference proteome</keyword>
<evidence type="ECO:0000313" key="6">
    <source>
        <dbReference type="EMBL" id="GED99028.1"/>
    </source>
</evidence>
<keyword evidence="3 4" id="KW-0378">Hydrolase</keyword>
<dbReference type="GO" id="GO:0016787">
    <property type="term" value="F:hydrolase activity"/>
    <property type="evidence" value="ECO:0007669"/>
    <property type="project" value="UniProtKB-KW"/>
</dbReference>
<dbReference type="InterPro" id="IPR002018">
    <property type="entry name" value="CarbesteraseB"/>
</dbReference>
<dbReference type="OrthoDB" id="3199405at2"/>
<dbReference type="InterPro" id="IPR019826">
    <property type="entry name" value="Carboxylesterase_B_AS"/>
</dbReference>
<accession>A0A7I9V0R0</accession>
<comment type="similarity">
    <text evidence="2">Belongs to the 'GDXG' lipolytic enzyme family.</text>
</comment>
<dbReference type="Pfam" id="PF00135">
    <property type="entry name" value="COesterase"/>
    <property type="match status" value="1"/>
</dbReference>
<dbReference type="EMBL" id="BJOU01000017">
    <property type="protein sequence ID" value="GED99028.1"/>
    <property type="molecule type" value="Genomic_DNA"/>
</dbReference>
<evidence type="ECO:0000259" key="5">
    <source>
        <dbReference type="Pfam" id="PF00135"/>
    </source>
</evidence>
<proteinExistence type="inferred from homology"/>
<reference evidence="7" key="1">
    <citation type="submission" date="2019-06" db="EMBL/GenBank/DDBJ databases">
        <title>Gordonia isolated from sludge of a wastewater treatment plant.</title>
        <authorList>
            <person name="Tamura T."/>
            <person name="Aoyama K."/>
            <person name="Kang Y."/>
            <person name="Saito S."/>
            <person name="Akiyama N."/>
            <person name="Yazawa K."/>
            <person name="Gonoi T."/>
            <person name="Mikami Y."/>
        </authorList>
    </citation>
    <scope>NUCLEOTIDE SEQUENCE [LARGE SCALE GENOMIC DNA]</scope>
    <source>
        <strain evidence="7">NBRC 107697</strain>
    </source>
</reference>
<evidence type="ECO:0000256" key="4">
    <source>
        <dbReference type="RuleBase" id="RU361235"/>
    </source>
</evidence>
<organism evidence="6 7">
    <name type="scientific">Gordonia crocea</name>
    <dbReference type="NCBI Taxonomy" id="589162"/>
    <lineage>
        <taxon>Bacteria</taxon>
        <taxon>Bacillati</taxon>
        <taxon>Actinomycetota</taxon>
        <taxon>Actinomycetes</taxon>
        <taxon>Mycobacteriales</taxon>
        <taxon>Gordoniaceae</taxon>
        <taxon>Gordonia</taxon>
    </lineage>
</organism>
<evidence type="ECO:0000256" key="2">
    <source>
        <dbReference type="ARBA" id="ARBA00010515"/>
    </source>
</evidence>
<evidence type="ECO:0000256" key="3">
    <source>
        <dbReference type="ARBA" id="ARBA00022801"/>
    </source>
</evidence>
<dbReference type="InterPro" id="IPR029058">
    <property type="entry name" value="AB_hydrolase_fold"/>
</dbReference>
<feature type="domain" description="Carboxylesterase type B" evidence="5">
    <location>
        <begin position="3"/>
        <end position="512"/>
    </location>
</feature>
<comment type="caution">
    <text evidence="6">The sequence shown here is derived from an EMBL/GenBank/DDBJ whole genome shotgun (WGS) entry which is preliminary data.</text>
</comment>
<dbReference type="AlphaFoldDB" id="A0A7I9V0R0"/>
<evidence type="ECO:0000256" key="1">
    <source>
        <dbReference type="ARBA" id="ARBA00005964"/>
    </source>
</evidence>
<dbReference type="SUPFAM" id="SSF53474">
    <property type="entry name" value="alpha/beta-Hydrolases"/>
    <property type="match status" value="1"/>
</dbReference>
<dbReference type="PROSITE" id="PS01173">
    <property type="entry name" value="LIPASE_GDXG_HIS"/>
    <property type="match status" value="1"/>
</dbReference>
<dbReference type="PROSITE" id="PS00941">
    <property type="entry name" value="CARBOXYLESTERASE_B_2"/>
    <property type="match status" value="1"/>
</dbReference>
<dbReference type="Gene3D" id="3.40.50.1820">
    <property type="entry name" value="alpha/beta hydrolase"/>
    <property type="match status" value="1"/>
</dbReference>
<evidence type="ECO:0000313" key="7">
    <source>
        <dbReference type="Proteomes" id="UP000444980"/>
    </source>
</evidence>
<protein>
    <recommendedName>
        <fullName evidence="4">Carboxylic ester hydrolase</fullName>
        <ecNumber evidence="4">3.1.1.-</ecNumber>
    </recommendedName>
</protein>
<gene>
    <name evidence="6" type="primary">lipT</name>
    <name evidence="6" type="ORF">nbrc107697_30670</name>
</gene>
<dbReference type="Proteomes" id="UP000444980">
    <property type="component" value="Unassembled WGS sequence"/>
</dbReference>
<dbReference type="InterPro" id="IPR002168">
    <property type="entry name" value="Lipase_GDXG_HIS_AS"/>
</dbReference>
<name>A0A7I9V0R0_9ACTN</name>